<keyword evidence="1" id="KW-0812">Transmembrane</keyword>
<evidence type="ECO:0000259" key="2">
    <source>
        <dbReference type="Pfam" id="PF07589"/>
    </source>
</evidence>
<feature type="domain" description="Ice-binding protein C-terminal" evidence="2">
    <location>
        <begin position="186"/>
        <end position="211"/>
    </location>
</feature>
<reference evidence="3" key="1">
    <citation type="submission" date="2018-06" db="EMBL/GenBank/DDBJ databases">
        <authorList>
            <person name="Zhirakovskaya E."/>
        </authorList>
    </citation>
    <scope>NUCLEOTIDE SEQUENCE</scope>
</reference>
<evidence type="ECO:0000313" key="3">
    <source>
        <dbReference type="EMBL" id="VAW47219.1"/>
    </source>
</evidence>
<evidence type="ECO:0000256" key="1">
    <source>
        <dbReference type="SAM" id="Phobius"/>
    </source>
</evidence>
<keyword evidence="1" id="KW-0472">Membrane</keyword>
<dbReference type="InterPro" id="IPR013424">
    <property type="entry name" value="Ice-binding_C"/>
</dbReference>
<keyword evidence="1" id="KW-1133">Transmembrane helix</keyword>
<organism evidence="3">
    <name type="scientific">hydrothermal vent metagenome</name>
    <dbReference type="NCBI Taxonomy" id="652676"/>
    <lineage>
        <taxon>unclassified sequences</taxon>
        <taxon>metagenomes</taxon>
        <taxon>ecological metagenomes</taxon>
    </lineage>
</organism>
<name>A0A3B0WCW6_9ZZZZ</name>
<dbReference type="EMBL" id="UOFB01000183">
    <property type="protein sequence ID" value="VAW47219.1"/>
    <property type="molecule type" value="Genomic_DNA"/>
</dbReference>
<sequence length="215" mass="22829">MKKLLTFFTATLFASSALSATNLANITGYDLTYSYPDGTFSLDHTYTGDITPGSLLGIFDYTNGTGTLTDGQIQNSGAGHLFFGNSASITLFLDDDYYVDDISFFSALGKSSSLYSAAINGETISSSPFGQIVFGSPQDDLFDLSGTALENAAINQITLSNFGFPFGTPKTFTLSEIQVTGTLVSAVPEPSTYALMLGGLGLVGFMAVRRRRKLV</sequence>
<dbReference type="NCBIfam" id="TIGR02595">
    <property type="entry name" value="PEP_CTERM"/>
    <property type="match status" value="1"/>
</dbReference>
<protein>
    <recommendedName>
        <fullName evidence="2">Ice-binding protein C-terminal domain-containing protein</fullName>
    </recommendedName>
</protein>
<proteinExistence type="predicted"/>
<gene>
    <name evidence="3" type="ORF">MNBD_GAMMA04-1048</name>
</gene>
<accession>A0A3B0WCW6</accession>
<dbReference type="AlphaFoldDB" id="A0A3B0WCW6"/>
<dbReference type="Pfam" id="PF07589">
    <property type="entry name" value="PEP-CTERM"/>
    <property type="match status" value="1"/>
</dbReference>
<feature type="transmembrane region" description="Helical" evidence="1">
    <location>
        <begin position="191"/>
        <end position="208"/>
    </location>
</feature>